<dbReference type="Proteomes" id="UP001629246">
    <property type="component" value="Unassembled WGS sequence"/>
</dbReference>
<name>A0ABW9A5A2_9BURK</name>
<evidence type="ECO:0000313" key="1">
    <source>
        <dbReference type="EMBL" id="MFL9923626.1"/>
    </source>
</evidence>
<keyword evidence="2" id="KW-1185">Reference proteome</keyword>
<comment type="caution">
    <text evidence="1">The sequence shown here is derived from an EMBL/GenBank/DDBJ whole genome shotgun (WGS) entry which is preliminary data.</text>
</comment>
<dbReference type="EMBL" id="JAQQFM010000002">
    <property type="protein sequence ID" value="MFL9923626.1"/>
    <property type="molecule type" value="Genomic_DNA"/>
</dbReference>
<gene>
    <name evidence="1" type="ORF">PQR62_05090</name>
</gene>
<reference evidence="1 2" key="1">
    <citation type="journal article" date="2024" name="Chem. Sci.">
        <title>Discovery of megapolipeptins by genome mining of a Burkholderiales bacteria collection.</title>
        <authorList>
            <person name="Paulo B.S."/>
            <person name="Recchia M.J.J."/>
            <person name="Lee S."/>
            <person name="Fergusson C.H."/>
            <person name="Romanowski S.B."/>
            <person name="Hernandez A."/>
            <person name="Krull N."/>
            <person name="Liu D.Y."/>
            <person name="Cavanagh H."/>
            <person name="Bos A."/>
            <person name="Gray C.A."/>
            <person name="Murphy B.T."/>
            <person name="Linington R.G."/>
            <person name="Eustaquio A.S."/>
        </authorList>
    </citation>
    <scope>NUCLEOTIDE SEQUENCE [LARGE SCALE GENOMIC DNA]</scope>
    <source>
        <strain evidence="1 2">RL21-008-BIB-A</strain>
    </source>
</reference>
<sequence>MMTLLWHDIKAGDPVLVSSSQFLCHRPERLCFQLFTFSDEAYFYVSVRFFDIFSDLNLVGGRRLASLAGLIFASKKSIGQYLLGRDFLLPFPGGKFASEMHEMASGSCQSRWCLPKNLIAKSCKKVHSSSPSELEKFRKKTTISIAHRQMVVAKKLAQITACQRSSESSAETFIVKHAHREQNAAEYAGIGGGKC</sequence>
<proteinExistence type="predicted"/>
<protein>
    <submittedName>
        <fullName evidence="1">Uncharacterized protein</fullName>
    </submittedName>
</protein>
<organism evidence="1 2">
    <name type="scientific">Herbaspirillum lusitanum</name>
    <dbReference type="NCBI Taxonomy" id="213312"/>
    <lineage>
        <taxon>Bacteria</taxon>
        <taxon>Pseudomonadati</taxon>
        <taxon>Pseudomonadota</taxon>
        <taxon>Betaproteobacteria</taxon>
        <taxon>Burkholderiales</taxon>
        <taxon>Oxalobacteraceae</taxon>
        <taxon>Herbaspirillum</taxon>
    </lineage>
</organism>
<accession>A0ABW9A5A2</accession>
<evidence type="ECO:0000313" key="2">
    <source>
        <dbReference type="Proteomes" id="UP001629246"/>
    </source>
</evidence>
<dbReference type="RefSeq" id="WP_408155446.1">
    <property type="nucleotide sequence ID" value="NZ_JAQQFM010000002.1"/>
</dbReference>